<dbReference type="InterPro" id="IPR001959">
    <property type="entry name" value="Transposase"/>
</dbReference>
<proteinExistence type="inferred from homology"/>
<dbReference type="InterPro" id="IPR010095">
    <property type="entry name" value="Cas12f1-like_TNB"/>
</dbReference>
<organism evidence="11 12">
    <name type="scientific">Clostridium manihotivorum</name>
    <dbReference type="NCBI Taxonomy" id="2320868"/>
    <lineage>
        <taxon>Bacteria</taxon>
        <taxon>Bacillati</taxon>
        <taxon>Bacillota</taxon>
        <taxon>Clostridia</taxon>
        <taxon>Eubacteriales</taxon>
        <taxon>Clostridiaceae</taxon>
        <taxon>Clostridium</taxon>
    </lineage>
</organism>
<reference evidence="11 12" key="1">
    <citation type="submission" date="2018-01" db="EMBL/GenBank/DDBJ databases">
        <title>Genome Sequencing and Assembly of Anaerobacter polyendosporus strain CT4.</title>
        <authorList>
            <person name="Tachaapaikoon C."/>
            <person name="Sutheeworapong S."/>
            <person name="Jenjaroenpun P."/>
            <person name="Wongsurawat T."/>
            <person name="Nookeaw I."/>
            <person name="Cheawchanlertfa P."/>
            <person name="Kosugi A."/>
            <person name="Cheevadhanarak S."/>
            <person name="Ratanakhanokchai K."/>
        </authorList>
    </citation>
    <scope>NUCLEOTIDE SEQUENCE [LARGE SCALE GENOMIC DNA]</scope>
    <source>
        <strain evidence="11 12">CT4</strain>
    </source>
</reference>
<dbReference type="OrthoDB" id="1551477at2"/>
<keyword evidence="7" id="KW-0175">Coiled coil</keyword>
<dbReference type="Pfam" id="PF07282">
    <property type="entry name" value="Cas12f1-like_TNB"/>
    <property type="match status" value="1"/>
</dbReference>
<dbReference type="GO" id="GO:0046872">
    <property type="term" value="F:metal ion binding"/>
    <property type="evidence" value="ECO:0007669"/>
    <property type="project" value="UniProtKB-KW"/>
</dbReference>
<dbReference type="Pfam" id="PF12323">
    <property type="entry name" value="HTH_OrfB_IS605"/>
    <property type="match status" value="1"/>
</dbReference>
<evidence type="ECO:0000256" key="6">
    <source>
        <dbReference type="ARBA" id="ARBA00023172"/>
    </source>
</evidence>
<feature type="coiled-coil region" evidence="7">
    <location>
        <begin position="201"/>
        <end position="265"/>
    </location>
</feature>
<dbReference type="InterPro" id="IPR021027">
    <property type="entry name" value="Transposase_put_HTH"/>
</dbReference>
<keyword evidence="2" id="KW-0815">Transposition</keyword>
<evidence type="ECO:0000259" key="9">
    <source>
        <dbReference type="Pfam" id="PF07282"/>
    </source>
</evidence>
<feature type="domain" description="Probable transposase IS891/IS1136/IS1341" evidence="8">
    <location>
        <begin position="167"/>
        <end position="295"/>
    </location>
</feature>
<gene>
    <name evidence="11" type="ORF">C1I91_13275</name>
</gene>
<evidence type="ECO:0000259" key="10">
    <source>
        <dbReference type="Pfam" id="PF12323"/>
    </source>
</evidence>
<feature type="domain" description="Cas12f1-like TNB" evidence="9">
    <location>
        <begin position="307"/>
        <end position="374"/>
    </location>
</feature>
<keyword evidence="6" id="KW-0233">DNA recombination</keyword>
<dbReference type="GO" id="GO:0032196">
    <property type="term" value="P:transposition"/>
    <property type="evidence" value="ECO:0007669"/>
    <property type="project" value="UniProtKB-KW"/>
</dbReference>
<evidence type="ECO:0000259" key="8">
    <source>
        <dbReference type="Pfam" id="PF01385"/>
    </source>
</evidence>
<evidence type="ECO:0000313" key="11">
    <source>
        <dbReference type="EMBL" id="QAA32523.1"/>
    </source>
</evidence>
<dbReference type="AlphaFoldDB" id="A0A410DTE7"/>
<dbReference type="GO" id="GO:0003677">
    <property type="term" value="F:DNA binding"/>
    <property type="evidence" value="ECO:0007669"/>
    <property type="project" value="UniProtKB-KW"/>
</dbReference>
<keyword evidence="4" id="KW-0862">Zinc</keyword>
<evidence type="ECO:0000256" key="1">
    <source>
        <dbReference type="ARBA" id="ARBA00008761"/>
    </source>
</evidence>
<name>A0A410DTE7_9CLOT</name>
<comment type="similarity">
    <text evidence="1">In the C-terminal section; belongs to the transposase 35 family.</text>
</comment>
<sequence length="381" mass="44218">MILAKKVRIIPNIEQEQKLCQSVGTARYIYNWTLARQEENHKNGGKFIKDGDLRKELTILKKSELNWLNEVSNNVAKQAVKDGCSAYKNFFKGLADKPRFKSRRKSKPSFYNDTDKLKVKENLVLIEKVGWIKTVEQIPTDIKYINPRISFDGKFWYISIGIEKKETISENTDISIGVDLGLKALAIVSNIDKPFKNINKAKEVKRLKKKLKRKHKQVSRKYEDGKIRIGKEGENRYKFTKTNNIKKLERELKLIQRRLSNIRLNHIHQTTTAIVKTKPSRIVVEDLNVKGMLKNKHLSKAIQEQCFHKFISILEYKSKFNGIEFVKADRFYPSSKTCSCCGAIKKDLKLKDRVFVCPSCNARMDRDKNASINLSRYKKSA</sequence>
<dbReference type="RefSeq" id="WP_128213312.1">
    <property type="nucleotide sequence ID" value="NZ_CP025746.1"/>
</dbReference>
<keyword evidence="3" id="KW-0479">Metal-binding</keyword>
<dbReference type="NCBIfam" id="TIGR01766">
    <property type="entry name" value="IS200/IS605 family accessory protein TnpB-like domain"/>
    <property type="match status" value="1"/>
</dbReference>
<evidence type="ECO:0000256" key="4">
    <source>
        <dbReference type="ARBA" id="ARBA00022833"/>
    </source>
</evidence>
<dbReference type="Pfam" id="PF01385">
    <property type="entry name" value="OrfB_IS605"/>
    <property type="match status" value="1"/>
</dbReference>
<dbReference type="GO" id="GO:0006310">
    <property type="term" value="P:DNA recombination"/>
    <property type="evidence" value="ECO:0007669"/>
    <property type="project" value="UniProtKB-KW"/>
</dbReference>
<protein>
    <submittedName>
        <fullName evidence="11">Transposase</fullName>
    </submittedName>
</protein>
<dbReference type="NCBIfam" id="NF040570">
    <property type="entry name" value="guided_TnpB"/>
    <property type="match status" value="1"/>
</dbReference>
<accession>A0A410DTE7</accession>
<evidence type="ECO:0000256" key="3">
    <source>
        <dbReference type="ARBA" id="ARBA00022723"/>
    </source>
</evidence>
<dbReference type="KEGG" id="cmah:C1I91_13275"/>
<dbReference type="Proteomes" id="UP000286268">
    <property type="component" value="Chromosome"/>
</dbReference>
<keyword evidence="12" id="KW-1185">Reference proteome</keyword>
<evidence type="ECO:0000313" key="12">
    <source>
        <dbReference type="Proteomes" id="UP000286268"/>
    </source>
</evidence>
<evidence type="ECO:0000256" key="7">
    <source>
        <dbReference type="SAM" id="Coils"/>
    </source>
</evidence>
<dbReference type="EMBL" id="CP025746">
    <property type="protein sequence ID" value="QAA32523.1"/>
    <property type="molecule type" value="Genomic_DNA"/>
</dbReference>
<keyword evidence="5" id="KW-0238">DNA-binding</keyword>
<evidence type="ECO:0000256" key="2">
    <source>
        <dbReference type="ARBA" id="ARBA00022578"/>
    </source>
</evidence>
<feature type="domain" description="Transposase putative helix-turn-helix" evidence="10">
    <location>
        <begin position="1"/>
        <end position="46"/>
    </location>
</feature>
<evidence type="ECO:0000256" key="5">
    <source>
        <dbReference type="ARBA" id="ARBA00023125"/>
    </source>
</evidence>